<dbReference type="Proteomes" id="UP001597347">
    <property type="component" value="Unassembled WGS sequence"/>
</dbReference>
<gene>
    <name evidence="2" type="ORF">ACFSBI_11005</name>
</gene>
<dbReference type="InterPro" id="IPR045247">
    <property type="entry name" value="Oye-like"/>
</dbReference>
<dbReference type="PANTHER" id="PTHR22893">
    <property type="entry name" value="NADH OXIDOREDUCTASE-RELATED"/>
    <property type="match status" value="1"/>
</dbReference>
<dbReference type="InterPro" id="IPR013785">
    <property type="entry name" value="Aldolase_TIM"/>
</dbReference>
<organism evidence="2 3">
    <name type="scientific">Amnibacterium endophyticum</name>
    <dbReference type="NCBI Taxonomy" id="2109337"/>
    <lineage>
        <taxon>Bacteria</taxon>
        <taxon>Bacillati</taxon>
        <taxon>Actinomycetota</taxon>
        <taxon>Actinomycetes</taxon>
        <taxon>Micrococcales</taxon>
        <taxon>Microbacteriaceae</taxon>
        <taxon>Amnibacterium</taxon>
    </lineage>
</organism>
<proteinExistence type="predicted"/>
<evidence type="ECO:0000259" key="1">
    <source>
        <dbReference type="Pfam" id="PF00724"/>
    </source>
</evidence>
<accession>A0ABW4LFR2</accession>
<dbReference type="InterPro" id="IPR001155">
    <property type="entry name" value="OxRdtase_FMN_N"/>
</dbReference>
<dbReference type="Pfam" id="PF00724">
    <property type="entry name" value="Oxidored_FMN"/>
    <property type="match status" value="1"/>
</dbReference>
<evidence type="ECO:0000313" key="2">
    <source>
        <dbReference type="EMBL" id="MFD1722078.1"/>
    </source>
</evidence>
<protein>
    <submittedName>
        <fullName evidence="2">Alkene reductase</fullName>
    </submittedName>
</protein>
<name>A0ABW4LFR2_9MICO</name>
<comment type="caution">
    <text evidence="2">The sequence shown here is derived from an EMBL/GenBank/DDBJ whole genome shotgun (WGS) entry which is preliminary data.</text>
</comment>
<sequence>MDLFDPIDLGALHLANRVVMAPLTRLRAGDAGVPNALMAEQYAQRASVGLIVSEGVYPGAESRGYYGQPGVITDEQEAGWRLVADAVHDAGGRIVMQLMHAGRVSHPDLSGSDRTLAPSAVAISGAVHTQHGKREHVVPHALTADELVRVRDEFVEAARRALRAGFDGVELHGANGYLLHQFLSPVSNVREDGYGGSAAARARFVIEVAEAVAAEVGGDRVGIRISPMNQAQDVVETDEAETRATYEALLDGLRPLGLAYLSVLHADPAGALVQDLRAHFAGPLVVNSGFGSVTSRAEATGLIERAHADAVAVGRAIIANPDLVDRWRAEAPENAPRPEHFYTAGAEGYTDYPRLSA</sequence>
<dbReference type="SUPFAM" id="SSF51395">
    <property type="entry name" value="FMN-linked oxidoreductases"/>
    <property type="match status" value="1"/>
</dbReference>
<feature type="domain" description="NADH:flavin oxidoreductase/NADH oxidase N-terminal" evidence="1">
    <location>
        <begin position="2"/>
        <end position="332"/>
    </location>
</feature>
<dbReference type="EMBL" id="JBHUEA010000016">
    <property type="protein sequence ID" value="MFD1722078.1"/>
    <property type="molecule type" value="Genomic_DNA"/>
</dbReference>
<dbReference type="Gene3D" id="3.20.20.70">
    <property type="entry name" value="Aldolase class I"/>
    <property type="match status" value="1"/>
</dbReference>
<keyword evidence="3" id="KW-1185">Reference proteome</keyword>
<reference evidence="3" key="1">
    <citation type="journal article" date="2019" name="Int. J. Syst. Evol. Microbiol.">
        <title>The Global Catalogue of Microorganisms (GCM) 10K type strain sequencing project: providing services to taxonomists for standard genome sequencing and annotation.</title>
        <authorList>
            <consortium name="The Broad Institute Genomics Platform"/>
            <consortium name="The Broad Institute Genome Sequencing Center for Infectious Disease"/>
            <person name="Wu L."/>
            <person name="Ma J."/>
        </authorList>
    </citation>
    <scope>NUCLEOTIDE SEQUENCE [LARGE SCALE GENOMIC DNA]</scope>
    <source>
        <strain evidence="3">CGMCC 1.12471</strain>
    </source>
</reference>
<dbReference type="CDD" id="cd02933">
    <property type="entry name" value="OYE_like_FMN"/>
    <property type="match status" value="1"/>
</dbReference>
<dbReference type="PANTHER" id="PTHR22893:SF91">
    <property type="entry name" value="NADPH DEHYDROGENASE 2-RELATED"/>
    <property type="match status" value="1"/>
</dbReference>
<evidence type="ECO:0000313" key="3">
    <source>
        <dbReference type="Proteomes" id="UP001597347"/>
    </source>
</evidence>
<dbReference type="RefSeq" id="WP_377934866.1">
    <property type="nucleotide sequence ID" value="NZ_JBHUEA010000016.1"/>
</dbReference>